<organism evidence="1 2">
    <name type="scientific">Candidatus Wolfebacteria bacterium CG03_land_8_20_14_0_80_36_15</name>
    <dbReference type="NCBI Taxonomy" id="1975067"/>
    <lineage>
        <taxon>Bacteria</taxon>
        <taxon>Candidatus Wolfeibacteriota</taxon>
    </lineage>
</organism>
<sequence>MKLQFKISKLANQFFFVDNLSEWNIYCRRNYNKEWLNRFGKLTKKEKVALKNYRLLMRKYREENLYKKIRNIFYSGRYARYIERYAHYNDGLEKNNGELRKKIKKLILIKSADILFDSISTFYPKFQTVWKKYQPTLSYNKKIILKNYKDTKNALNSIFYRLASFYGKEIAKQDLDVYLIISPVKNYQGGKAIDKNKISIELNKLDYENKNQLIAFWFLVVHETIHAIFENQEYKKWIKQFIKQQSPLGSKSKIVKKLGAKEVLREIITATATTAADLLLIKITKEKIDWQKILKKQLKTSSLDDLNTLRRWAVYNLRETINKYLNNKRKIDKPFLKKCWTLIDNYPENLLQEIKNK</sequence>
<comment type="caution">
    <text evidence="1">The sequence shown here is derived from an EMBL/GenBank/DDBJ whole genome shotgun (WGS) entry which is preliminary data.</text>
</comment>
<dbReference type="AlphaFoldDB" id="A0A2M7B7G9"/>
<gene>
    <name evidence="1" type="ORF">COS59_01840</name>
</gene>
<dbReference type="EMBL" id="PEVH01000057">
    <property type="protein sequence ID" value="PIU99051.1"/>
    <property type="molecule type" value="Genomic_DNA"/>
</dbReference>
<reference evidence="2" key="1">
    <citation type="submission" date="2017-09" db="EMBL/GenBank/DDBJ databases">
        <title>Depth-based differentiation of microbial function through sediment-hosted aquifers and enrichment of novel symbionts in the deep terrestrial subsurface.</title>
        <authorList>
            <person name="Probst A.J."/>
            <person name="Ladd B."/>
            <person name="Jarett J.K."/>
            <person name="Geller-Mcgrath D.E."/>
            <person name="Sieber C.M.K."/>
            <person name="Emerson J.B."/>
            <person name="Anantharaman K."/>
            <person name="Thomas B.C."/>
            <person name="Malmstrom R."/>
            <person name="Stieglmeier M."/>
            <person name="Klingl A."/>
            <person name="Woyke T."/>
            <person name="Ryan C.M."/>
            <person name="Banfield J.F."/>
        </authorList>
    </citation>
    <scope>NUCLEOTIDE SEQUENCE [LARGE SCALE GENOMIC DNA]</scope>
</reference>
<dbReference type="Proteomes" id="UP000230131">
    <property type="component" value="Unassembled WGS sequence"/>
</dbReference>
<name>A0A2M7B7G9_9BACT</name>
<accession>A0A2M7B7G9</accession>
<evidence type="ECO:0000313" key="2">
    <source>
        <dbReference type="Proteomes" id="UP000230131"/>
    </source>
</evidence>
<evidence type="ECO:0000313" key="1">
    <source>
        <dbReference type="EMBL" id="PIU99051.1"/>
    </source>
</evidence>
<protein>
    <submittedName>
        <fullName evidence="1">Uncharacterized protein</fullName>
    </submittedName>
</protein>
<proteinExistence type="predicted"/>